<feature type="domain" description="Tim10-like" evidence="2">
    <location>
        <begin position="24"/>
        <end position="69"/>
    </location>
</feature>
<comment type="function">
    <text evidence="1">Mitochondrial intermembrane chaperone that participates in the import and insertion of some multi-pass transmembrane proteins into the mitochondrial inner membrane. Also required for the transfer of beta-barrel precursors from the TOM complex to the sorting and assembly machinery (SAM complex) of the outer membrane. Acts as a chaperone-like protein that protects the hydrophobic precursors from aggregation and guide them through the mitochondrial intermembrane space.</text>
</comment>
<keyword evidence="1" id="KW-0811">Translocation</keyword>
<dbReference type="OrthoDB" id="7813104at2759"/>
<dbReference type="AlphaFoldDB" id="A0A5J4YN84"/>
<comment type="caution">
    <text evidence="3">The sequence shown here is derived from an EMBL/GenBank/DDBJ whole genome shotgun (WGS) entry which is preliminary data.</text>
</comment>
<keyword evidence="1" id="KW-1015">Disulfide bond</keyword>
<keyword evidence="1" id="KW-0813">Transport</keyword>
<keyword evidence="4" id="KW-1185">Reference proteome</keyword>
<keyword evidence="1" id="KW-0999">Mitochondrion inner membrane</keyword>
<dbReference type="SUPFAM" id="SSF144122">
    <property type="entry name" value="Tim10-like"/>
    <property type="match status" value="1"/>
</dbReference>
<evidence type="ECO:0000313" key="3">
    <source>
        <dbReference type="EMBL" id="KAA8492133.1"/>
    </source>
</evidence>
<evidence type="ECO:0000259" key="2">
    <source>
        <dbReference type="Pfam" id="PF02953"/>
    </source>
</evidence>
<dbReference type="Proteomes" id="UP000324585">
    <property type="component" value="Unassembled WGS sequence"/>
</dbReference>
<accession>A0A5J4YN84</accession>
<comment type="subcellular location">
    <subcellularLocation>
        <location evidence="1">Mitochondrion inner membrane</location>
        <topology evidence="1">Peripheral membrane protein</topology>
        <orientation evidence="1">Intermembrane side</orientation>
    </subcellularLocation>
</comment>
<comment type="subunit">
    <text evidence="1">Heterohexamer.</text>
</comment>
<dbReference type="InterPro" id="IPR035427">
    <property type="entry name" value="Tim10-like_dom_sf"/>
</dbReference>
<keyword evidence="1" id="KW-0653">Protein transport</keyword>
<dbReference type="GO" id="GO:0015031">
    <property type="term" value="P:protein transport"/>
    <property type="evidence" value="ECO:0007669"/>
    <property type="project" value="UniProtKB-KW"/>
</dbReference>
<keyword evidence="1" id="KW-0496">Mitochondrion</keyword>
<dbReference type="Pfam" id="PF02953">
    <property type="entry name" value="zf-Tim10_DDP"/>
    <property type="match status" value="1"/>
</dbReference>
<gene>
    <name evidence="3" type="ORF">FVE85_3571</name>
</gene>
<evidence type="ECO:0000256" key="1">
    <source>
        <dbReference type="RuleBase" id="RU367043"/>
    </source>
</evidence>
<evidence type="ECO:0000313" key="4">
    <source>
        <dbReference type="Proteomes" id="UP000324585"/>
    </source>
</evidence>
<dbReference type="EMBL" id="VRMN01000010">
    <property type="protein sequence ID" value="KAA8492133.1"/>
    <property type="molecule type" value="Genomic_DNA"/>
</dbReference>
<reference evidence="4" key="1">
    <citation type="journal article" date="2019" name="Nat. Commun.">
        <title>Expansion of phycobilisome linker gene families in mesophilic red algae.</title>
        <authorList>
            <person name="Lee J."/>
            <person name="Kim D."/>
            <person name="Bhattacharya D."/>
            <person name="Yoon H.S."/>
        </authorList>
    </citation>
    <scope>NUCLEOTIDE SEQUENCE [LARGE SCALE GENOMIC DNA]</scope>
    <source>
        <strain evidence="4">CCMP 1328</strain>
    </source>
</reference>
<comment type="similarity">
    <text evidence="1">Belongs to the small Tim family.</text>
</comment>
<dbReference type="GO" id="GO:0005743">
    <property type="term" value="C:mitochondrial inner membrane"/>
    <property type="evidence" value="ECO:0007669"/>
    <property type="project" value="UniProtKB-SubCell"/>
</dbReference>
<dbReference type="Gene3D" id="1.10.287.810">
    <property type="entry name" value="Mitochondrial import inner membrane translocase subunit tim13 like domains"/>
    <property type="match status" value="1"/>
</dbReference>
<keyword evidence="1" id="KW-0472">Membrane</keyword>
<proteinExistence type="inferred from homology"/>
<name>A0A5J4YN84_PORPP</name>
<organism evidence="3 4">
    <name type="scientific">Porphyridium purpureum</name>
    <name type="common">Red alga</name>
    <name type="synonym">Porphyridium cruentum</name>
    <dbReference type="NCBI Taxonomy" id="35688"/>
    <lineage>
        <taxon>Eukaryota</taxon>
        <taxon>Rhodophyta</taxon>
        <taxon>Bangiophyceae</taxon>
        <taxon>Porphyridiales</taxon>
        <taxon>Porphyridiaceae</taxon>
        <taxon>Porphyridium</taxon>
    </lineage>
</organism>
<comment type="domain">
    <text evidence="1">The twin CX3C motif contains 4 conserved Cys residues that form 2 disulfide bonds in the mitochondrial intermembrane space.</text>
</comment>
<dbReference type="InterPro" id="IPR004217">
    <property type="entry name" value="Tim10-like"/>
</dbReference>
<sequence length="80" mass="8644">MDFSSSELQNEVNTTVMATVFELLRTSITGKCFDVCVTRPSSSLSGSEQQCLAKCADRYIEALQVVAKAAVEYDNGSGLQ</sequence>
<protein>
    <recommendedName>
        <fullName evidence="1">Mitochondrial import inner membrane translocase subunit</fullName>
    </recommendedName>
</protein>
<keyword evidence="1" id="KW-0143">Chaperone</keyword>